<dbReference type="PROSITE" id="PS00856">
    <property type="entry name" value="GUANYLATE_KINASE_1"/>
    <property type="match status" value="1"/>
</dbReference>
<dbReference type="FunFam" id="3.40.50.300:FF:003982">
    <property type="entry name" value="Guanylate kinase, putative"/>
    <property type="match status" value="1"/>
</dbReference>
<evidence type="ECO:0000256" key="3">
    <source>
        <dbReference type="ARBA" id="ARBA00022777"/>
    </source>
</evidence>
<dbReference type="SMART" id="SM00072">
    <property type="entry name" value="GuKc"/>
    <property type="match status" value="1"/>
</dbReference>
<name>A0A1G4IFG6_TRYEQ</name>
<keyword evidence="3 6" id="KW-0418">Kinase</keyword>
<reference evidence="6" key="1">
    <citation type="submission" date="2016-09" db="EMBL/GenBank/DDBJ databases">
        <authorList>
            <person name="Hebert L."/>
            <person name="Moumen B."/>
        </authorList>
    </citation>
    <scope>NUCLEOTIDE SEQUENCE [LARGE SCALE GENOMIC DNA]</scope>
    <source>
        <strain evidence="6">OVI</strain>
    </source>
</reference>
<dbReference type="FunFam" id="3.40.50.300:FF:004794">
    <property type="entry name" value="Guanylate kinase, putative"/>
    <property type="match status" value="1"/>
</dbReference>
<dbReference type="VEuPathDB" id="TriTrypDB:TEOVI_000270100"/>
<organism evidence="6 7">
    <name type="scientific">Trypanosoma equiperdum</name>
    <dbReference type="NCBI Taxonomy" id="5694"/>
    <lineage>
        <taxon>Eukaryota</taxon>
        <taxon>Discoba</taxon>
        <taxon>Euglenozoa</taxon>
        <taxon>Kinetoplastea</taxon>
        <taxon>Metakinetoplastina</taxon>
        <taxon>Trypanosomatida</taxon>
        <taxon>Trypanosomatidae</taxon>
        <taxon>Trypanosoma</taxon>
    </lineage>
</organism>
<dbReference type="GeneID" id="92376641"/>
<keyword evidence="7" id="KW-1185">Reference proteome</keyword>
<dbReference type="InterPro" id="IPR008144">
    <property type="entry name" value="Guanylate_kin-like_dom"/>
</dbReference>
<dbReference type="EMBL" id="CZPT02001574">
    <property type="protein sequence ID" value="SCU71121.1"/>
    <property type="molecule type" value="Genomic_DNA"/>
</dbReference>
<dbReference type="EC" id="2.7.4.8" evidence="6"/>
<dbReference type="Pfam" id="PF00625">
    <property type="entry name" value="Guanylate_kin"/>
    <property type="match status" value="2"/>
</dbReference>
<dbReference type="PROSITE" id="PS50052">
    <property type="entry name" value="GUANYLATE_KINASE_2"/>
    <property type="match status" value="1"/>
</dbReference>
<dbReference type="Proteomes" id="UP000195570">
    <property type="component" value="Unassembled WGS sequence"/>
</dbReference>
<feature type="domain" description="Guanylate kinase-like" evidence="5">
    <location>
        <begin position="21"/>
        <end position="253"/>
    </location>
</feature>
<accession>A0A1G4IFG6</accession>
<evidence type="ECO:0000313" key="7">
    <source>
        <dbReference type="Proteomes" id="UP000195570"/>
    </source>
</evidence>
<sequence length="264" mass="29956">MLPPPHPREDEDLTRQRHSPAHIIVFVGPSGCGKSTLADEIMKRWPNRFAFSVSHTTRKPRKNEVNGKHYHFVSKEKFLQLLADGLFAEHSKSFTKAKRNTSDDCGPRGSGAEEDDEDTVYYGTSKMALHDVLSNGRIVLMDTDISGAIKIKRYCDEINTQLTGKTEQSVVQSNAGVIRRLQLHLIFVKCPNLEVGEQRLRNRGTETLTSLQRRFLSNRQCIQWYNAHTGFFNLTLVNDTLERCLEDLFSYVSGKILCSPSSKL</sequence>
<gene>
    <name evidence="6" type="ORF">TEOVI_000270100</name>
</gene>
<comment type="caution">
    <text evidence="6">The sequence shown here is derived from an EMBL/GenBank/DDBJ whole genome shotgun (WGS) entry which is preliminary data.</text>
</comment>
<dbReference type="RefSeq" id="XP_067081836.1">
    <property type="nucleotide sequence ID" value="XM_067225735.1"/>
</dbReference>
<dbReference type="PANTHER" id="PTHR23117:SF13">
    <property type="entry name" value="GUANYLATE KINASE"/>
    <property type="match status" value="1"/>
</dbReference>
<dbReference type="InterPro" id="IPR027417">
    <property type="entry name" value="P-loop_NTPase"/>
</dbReference>
<comment type="similarity">
    <text evidence="1">Belongs to the guanylate kinase family.</text>
</comment>
<evidence type="ECO:0000313" key="6">
    <source>
        <dbReference type="EMBL" id="SCU71121.1"/>
    </source>
</evidence>
<dbReference type="PANTHER" id="PTHR23117">
    <property type="entry name" value="GUANYLATE KINASE-RELATED"/>
    <property type="match status" value="1"/>
</dbReference>
<dbReference type="GO" id="GO:0004385">
    <property type="term" value="F:GMP kinase activity"/>
    <property type="evidence" value="ECO:0007669"/>
    <property type="project" value="UniProtKB-EC"/>
</dbReference>
<dbReference type="FunFam" id="3.30.63.10:FF:000002">
    <property type="entry name" value="Guanylate kinase 1"/>
    <property type="match status" value="1"/>
</dbReference>
<dbReference type="InterPro" id="IPR008145">
    <property type="entry name" value="GK/Ca_channel_bsu"/>
</dbReference>
<evidence type="ECO:0000259" key="5">
    <source>
        <dbReference type="PROSITE" id="PS50052"/>
    </source>
</evidence>
<proteinExistence type="inferred from homology"/>
<dbReference type="GO" id="GO:0005829">
    <property type="term" value="C:cytosol"/>
    <property type="evidence" value="ECO:0007669"/>
    <property type="project" value="TreeGrafter"/>
</dbReference>
<dbReference type="AlphaFoldDB" id="A0A1G4IFG6"/>
<evidence type="ECO:0000256" key="4">
    <source>
        <dbReference type="SAM" id="MobiDB-lite"/>
    </source>
</evidence>
<dbReference type="Gene3D" id="3.30.63.10">
    <property type="entry name" value="Guanylate Kinase phosphate binding domain"/>
    <property type="match status" value="1"/>
</dbReference>
<evidence type="ECO:0000256" key="1">
    <source>
        <dbReference type="ARBA" id="ARBA00005790"/>
    </source>
</evidence>
<feature type="region of interest" description="Disordered" evidence="4">
    <location>
        <begin position="97"/>
        <end position="116"/>
    </location>
</feature>
<dbReference type="CDD" id="cd00071">
    <property type="entry name" value="GMPK"/>
    <property type="match status" value="1"/>
</dbReference>
<protein>
    <submittedName>
        <fullName evidence="6">Guanylate kinase, putative</fullName>
        <ecNumber evidence="6">2.7.4.8</ecNumber>
    </submittedName>
</protein>
<keyword evidence="2 6" id="KW-0808">Transferase</keyword>
<dbReference type="SUPFAM" id="SSF52540">
    <property type="entry name" value="P-loop containing nucleoside triphosphate hydrolases"/>
    <property type="match status" value="1"/>
</dbReference>
<evidence type="ECO:0000256" key="2">
    <source>
        <dbReference type="ARBA" id="ARBA00022679"/>
    </source>
</evidence>
<dbReference type="InterPro" id="IPR020590">
    <property type="entry name" value="Guanylate_kinase_CS"/>
</dbReference>
<dbReference type="Gene3D" id="3.40.50.300">
    <property type="entry name" value="P-loop containing nucleotide triphosphate hydrolases"/>
    <property type="match status" value="2"/>
</dbReference>